<organism evidence="1 2">
    <name type="scientific">Schaalia radingae</name>
    <dbReference type="NCBI Taxonomy" id="131110"/>
    <lineage>
        <taxon>Bacteria</taxon>
        <taxon>Bacillati</taxon>
        <taxon>Actinomycetota</taxon>
        <taxon>Actinomycetes</taxon>
        <taxon>Actinomycetales</taxon>
        <taxon>Actinomycetaceae</taxon>
        <taxon>Schaalia</taxon>
    </lineage>
</organism>
<proteinExistence type="predicted"/>
<evidence type="ECO:0000313" key="1">
    <source>
        <dbReference type="EMBL" id="SDU08315.1"/>
    </source>
</evidence>
<accession>A0ABY0VCM7</accession>
<dbReference type="EMBL" id="LT629792">
    <property type="protein sequence ID" value="SDU08315.1"/>
    <property type="molecule type" value="Genomic_DNA"/>
</dbReference>
<protein>
    <recommendedName>
        <fullName evidence="3">Bacteriophage HK97-gp10, tail-component</fullName>
    </recommendedName>
</protein>
<evidence type="ECO:0008006" key="3">
    <source>
        <dbReference type="Google" id="ProtNLM"/>
    </source>
</evidence>
<dbReference type="RefSeq" id="WP_092648971.1">
    <property type="nucleotide sequence ID" value="NZ_LT629792.1"/>
</dbReference>
<reference evidence="1 2" key="1">
    <citation type="submission" date="2016-10" db="EMBL/GenBank/DDBJ databases">
        <authorList>
            <person name="Varghese N."/>
            <person name="Submissions S."/>
        </authorList>
    </citation>
    <scope>NUCLEOTIDE SEQUENCE [LARGE SCALE GENOMIC DNA]</scope>
    <source>
        <strain evidence="1 2">DSM 9169</strain>
    </source>
</reference>
<gene>
    <name evidence="1" type="ORF">SAMN04489714_2056</name>
</gene>
<sequence>MITQAITDQQATLQQLLAGTCEVYTDPPRALKALAAAEPVAILTDPDISLEGYSQAALEFTIWLAVPGTDTGQARRFFDTALEALAAIGFDTARAEMMQAPARSYIAYRITYTVTYTL</sequence>
<name>A0ABY0VCM7_9ACTO</name>
<keyword evidence="2" id="KW-1185">Reference proteome</keyword>
<evidence type="ECO:0000313" key="2">
    <source>
        <dbReference type="Proteomes" id="UP000198976"/>
    </source>
</evidence>
<dbReference type="Proteomes" id="UP000198976">
    <property type="component" value="Chromosome I"/>
</dbReference>